<reference evidence="1 2" key="1">
    <citation type="journal article" date="2022" name="Hortic Res">
        <title>A haplotype resolved chromosomal level avocado genome allows analysis of novel avocado genes.</title>
        <authorList>
            <person name="Nath O."/>
            <person name="Fletcher S.J."/>
            <person name="Hayward A."/>
            <person name="Shaw L.M."/>
            <person name="Masouleh A.K."/>
            <person name="Furtado A."/>
            <person name="Henry R.J."/>
            <person name="Mitter N."/>
        </authorList>
    </citation>
    <scope>NUCLEOTIDE SEQUENCE [LARGE SCALE GENOMIC DNA]</scope>
    <source>
        <strain evidence="2">cv. Hass</strain>
    </source>
</reference>
<keyword evidence="2" id="KW-1185">Reference proteome</keyword>
<name>A0ACC2KKP2_PERAE</name>
<dbReference type="EMBL" id="CM056818">
    <property type="protein sequence ID" value="KAJ8621607.1"/>
    <property type="molecule type" value="Genomic_DNA"/>
</dbReference>
<sequence>MGGNDSKPQWKLTQLGLVFFLLCSVSELCNQKFGNGNLRLFFLIYSDEWWARKPNTQTSPHSLSVSENNDKQKMDEGGKVRVVRCPKCGKLLPELPDIPVYRCGGCNATLQAKHYQSVRADASSEKSDEEKVRFCDNSESSSGKRGSVLNEMCETDREGDGADVMRKERVMSERMENRMEDSSSRPSSSRGGNKVVDDCNLSREFEEPEPSRYDRGRYRRSSKAPVENWVVTDNLDSRSHELIRRNIIDSGEAKALVENVSGGQRLRPVPDQWAVERERPLVFRSGRRAAVEGSRYCSYSDEGPSSHHSFSPYENGEQTKDHNLDGPGRVDALEKDRAELLRKLDELRDQLTRSCDVSDHPKERVPANRMMVPPNSNDGHDAWSKEGTFPADRGSSQLYAPDNPLRRPTYLNNEPHIPSVGKHDMDVRSCYPPVNAQNEVLRYRESFGPQVPMRAPHHSRNQYPQRQSNSYLSSLYIGADPDPISTYAPYGFYEQPPCSCLHCYNKHWQAPLQVPPTVLCNRQLPGSATNQMFYRLDNPGSYGSHGPELYNHRGANAPFHFFEPQPHVRKPSDVELDMSGFRRSQLQRSALAKGNQRSCRPIAGGAPFITCRNCFELLQLPQNLPFTEGSQCKLTETHRCMLRCGACSNVISFTHDGKNLSFVLPVETNSLMLEGDNDSSDGMKEGLHVDGYTTKGTKGSNSDGYDSSTYNIQSTDAKPISSPPFDVTSEDPIGKESMLNLSESERRQGLSLSSVSSEDEEYPDSMIAQRDVSNSTEQPLKVDLSPPVPGSPLHEHFECSPTNQVVNKFGEGNRSKHLDQEKILLNNGTTRQNSVKAASVATEMDCSYNEYNSGMSLDSAEASKEENRNKISKGSESFFAGLIKKSFKDFGRSSQSFEDDQPNVSVNGQPIPDRLVKKAEKKSGRIQPGHYWYDYRAGFWGVMGHQCLGIIPPFIEEFNYPMPKNCSGGDTGVFVNARELHQKDLDLLSSRGLRTSRDKSYVVEISGRVFDEASGEELESLGKLAPTVEKAKHGFGMRVPRSMA</sequence>
<evidence type="ECO:0000313" key="1">
    <source>
        <dbReference type="EMBL" id="KAJ8621607.1"/>
    </source>
</evidence>
<accession>A0ACC2KKP2</accession>
<comment type="caution">
    <text evidence="1">The sequence shown here is derived from an EMBL/GenBank/DDBJ whole genome shotgun (WGS) entry which is preliminary data.</text>
</comment>
<proteinExistence type="predicted"/>
<dbReference type="Proteomes" id="UP001234297">
    <property type="component" value="Chromosome 10"/>
</dbReference>
<protein>
    <submittedName>
        <fullName evidence="1">Uncharacterized protein</fullName>
    </submittedName>
</protein>
<organism evidence="1 2">
    <name type="scientific">Persea americana</name>
    <name type="common">Avocado</name>
    <dbReference type="NCBI Taxonomy" id="3435"/>
    <lineage>
        <taxon>Eukaryota</taxon>
        <taxon>Viridiplantae</taxon>
        <taxon>Streptophyta</taxon>
        <taxon>Embryophyta</taxon>
        <taxon>Tracheophyta</taxon>
        <taxon>Spermatophyta</taxon>
        <taxon>Magnoliopsida</taxon>
        <taxon>Magnoliidae</taxon>
        <taxon>Laurales</taxon>
        <taxon>Lauraceae</taxon>
        <taxon>Persea</taxon>
    </lineage>
</organism>
<gene>
    <name evidence="1" type="ORF">MRB53_030136</name>
</gene>
<evidence type="ECO:0000313" key="2">
    <source>
        <dbReference type="Proteomes" id="UP001234297"/>
    </source>
</evidence>